<keyword evidence="3" id="KW-1185">Reference proteome</keyword>
<comment type="caution">
    <text evidence="2">The sequence shown here is derived from an EMBL/GenBank/DDBJ whole genome shotgun (WGS) entry which is preliminary data.</text>
</comment>
<reference evidence="2 3" key="1">
    <citation type="journal article" date="2024" name="Science">
        <title>Giant polyketide synthase enzymes in the biosynthesis of giant marine polyether toxins.</title>
        <authorList>
            <person name="Fallon T.R."/>
            <person name="Shende V.V."/>
            <person name="Wierzbicki I.H."/>
            <person name="Pendleton A.L."/>
            <person name="Watervoot N.F."/>
            <person name="Auber R.P."/>
            <person name="Gonzalez D.J."/>
            <person name="Wisecaver J.H."/>
            <person name="Moore B.S."/>
        </authorList>
    </citation>
    <scope>NUCLEOTIDE SEQUENCE [LARGE SCALE GENOMIC DNA]</scope>
    <source>
        <strain evidence="2 3">12B1</strain>
    </source>
</reference>
<accession>A0AB34J6V6</accession>
<evidence type="ECO:0000313" key="2">
    <source>
        <dbReference type="EMBL" id="KAL1515197.1"/>
    </source>
</evidence>
<sequence>MGSRRAASLLDAVCAHGLSLRPSRVSSRFPLAARTEREERAILLGLQSLERSLPRAQMFDVDVATAARHTAAPAPEAAPHGSRSAPPATLVAINHPGLRAMVRVARSLDSRISIDTSLRRKPPPGTPPELGDELLRVGGYYSARRACIALAPDSLWFELVHEMVHLAFDRSVRRRGEPKLAHEGGAADCGGVGGHHPLALHHAQLRARGYSDAGAEELVCREHEMYALRCSLPAADVASALLVVWDNALVDAQRDLEAGARPLHAAAARELRRVRLLRALLTSPLARVLHLMAAGVGVSCAAAALISALWPSRAPRWRLDAASTFPISSPPELPCIPGLLVCCRMGCKRVQIGNRAFTAPRTDLLLDRGISSVDAC</sequence>
<proteinExistence type="predicted"/>
<keyword evidence="1" id="KW-0472">Membrane</keyword>
<keyword evidence="1" id="KW-0812">Transmembrane</keyword>
<dbReference type="AlphaFoldDB" id="A0AB34J6V6"/>
<organism evidence="2 3">
    <name type="scientific">Prymnesium parvum</name>
    <name type="common">Toxic golden alga</name>
    <dbReference type="NCBI Taxonomy" id="97485"/>
    <lineage>
        <taxon>Eukaryota</taxon>
        <taxon>Haptista</taxon>
        <taxon>Haptophyta</taxon>
        <taxon>Prymnesiophyceae</taxon>
        <taxon>Prymnesiales</taxon>
        <taxon>Prymnesiaceae</taxon>
        <taxon>Prymnesium</taxon>
    </lineage>
</organism>
<keyword evidence="1" id="KW-1133">Transmembrane helix</keyword>
<evidence type="ECO:0000256" key="1">
    <source>
        <dbReference type="SAM" id="Phobius"/>
    </source>
</evidence>
<evidence type="ECO:0000313" key="3">
    <source>
        <dbReference type="Proteomes" id="UP001515480"/>
    </source>
</evidence>
<dbReference type="Proteomes" id="UP001515480">
    <property type="component" value="Unassembled WGS sequence"/>
</dbReference>
<dbReference type="EMBL" id="JBGBPQ010000012">
    <property type="protein sequence ID" value="KAL1515197.1"/>
    <property type="molecule type" value="Genomic_DNA"/>
</dbReference>
<feature type="transmembrane region" description="Helical" evidence="1">
    <location>
        <begin position="288"/>
        <end position="310"/>
    </location>
</feature>
<protein>
    <submittedName>
        <fullName evidence="2">Uncharacterized protein</fullName>
    </submittedName>
</protein>
<name>A0AB34J6V6_PRYPA</name>
<gene>
    <name evidence="2" type="ORF">AB1Y20_004258</name>
</gene>